<evidence type="ECO:0000256" key="3">
    <source>
        <dbReference type="ARBA" id="ARBA00017404"/>
    </source>
</evidence>
<feature type="compositionally biased region" description="Basic and acidic residues" evidence="6">
    <location>
        <begin position="38"/>
        <end position="50"/>
    </location>
</feature>
<dbReference type="PANTHER" id="PTHR13484">
    <property type="entry name" value="FIP1-LIKE 1 PROTEIN"/>
    <property type="match status" value="1"/>
</dbReference>
<evidence type="ECO:0000256" key="1">
    <source>
        <dbReference type="ARBA" id="ARBA00004123"/>
    </source>
</evidence>
<dbReference type="Proteomes" id="UP000509704">
    <property type="component" value="Chromosome 2"/>
</dbReference>
<organism evidence="8 9">
    <name type="scientific">Zygotorulaspora mrakii</name>
    <name type="common">Zygosaccharomyces mrakii</name>
    <dbReference type="NCBI Taxonomy" id="42260"/>
    <lineage>
        <taxon>Eukaryota</taxon>
        <taxon>Fungi</taxon>
        <taxon>Dikarya</taxon>
        <taxon>Ascomycota</taxon>
        <taxon>Saccharomycotina</taxon>
        <taxon>Saccharomycetes</taxon>
        <taxon>Saccharomycetales</taxon>
        <taxon>Saccharomycetaceae</taxon>
        <taxon>Zygotorulaspora</taxon>
    </lineage>
</organism>
<dbReference type="OrthoDB" id="1917198at2759"/>
<evidence type="ECO:0000313" key="9">
    <source>
        <dbReference type="Proteomes" id="UP000509704"/>
    </source>
</evidence>
<dbReference type="GO" id="GO:0006397">
    <property type="term" value="P:mRNA processing"/>
    <property type="evidence" value="ECO:0007669"/>
    <property type="project" value="UniProtKB-KW"/>
</dbReference>
<dbReference type="GeneID" id="59235131"/>
<evidence type="ECO:0000256" key="2">
    <source>
        <dbReference type="ARBA" id="ARBA00007459"/>
    </source>
</evidence>
<dbReference type="InterPro" id="IPR051187">
    <property type="entry name" value="Pre-mRNA_3'-end_processing_reg"/>
</dbReference>
<feature type="region of interest" description="Disordered" evidence="6">
    <location>
        <begin position="1"/>
        <end position="88"/>
    </location>
</feature>
<protein>
    <recommendedName>
        <fullName evidence="3">Pre-mRNA polyadenylation factor FIP1</fullName>
    </recommendedName>
</protein>
<dbReference type="Pfam" id="PF05182">
    <property type="entry name" value="Fip1"/>
    <property type="match status" value="1"/>
</dbReference>
<sequence>MSSSDDEDEQFLYGSDSENKSVDAKGQKRGLQTDDADNDKSVVKKPKVSEKSTTSGVGTNQSDLSNDSSEADDDESVSSEEESDSDVEFIISTGADSTRLDSASTSTSAVGAQSSGISVATAPAETIPEAAQVADVNMVERSTTEAVPNGSIDLEAEGTFEGQPITTLDPEVLKEKPWRQPGANLSDYFNYGLNEYTWMEYLHKQEKLQQEYNPHKILMGLLTLQQQGKLNGPNKMEQSTNNTGDMNNINSMHGNNMMNQHNGNRSMPPTGFPPLPMFGGFPPFGMPGMMPPMNPNSNPNLQKK</sequence>
<evidence type="ECO:0000259" key="7">
    <source>
        <dbReference type="Pfam" id="PF05182"/>
    </source>
</evidence>
<name>A0A7H9AYI8_ZYGMR</name>
<feature type="compositionally biased region" description="Acidic residues" evidence="6">
    <location>
        <begin position="69"/>
        <end position="87"/>
    </location>
</feature>
<reference evidence="8 9" key="1">
    <citation type="submission" date="2020-07" db="EMBL/GenBank/DDBJ databases">
        <title>The yeast mating-type switching endonuclease HO is a domesticated member of an unorthodox homing genetic element family.</title>
        <authorList>
            <person name="Coughlan A.Y."/>
            <person name="Lombardi L."/>
            <person name="Braun-Galleani S."/>
            <person name="Martos A.R."/>
            <person name="Galeote V."/>
            <person name="Bigey F."/>
            <person name="Dequin S."/>
            <person name="Byrne K.P."/>
            <person name="Wolfe K.H."/>
        </authorList>
    </citation>
    <scope>NUCLEOTIDE SEQUENCE [LARGE SCALE GENOMIC DNA]</scope>
    <source>
        <strain evidence="8 9">NRRL Y-6702</strain>
    </source>
</reference>
<evidence type="ECO:0000256" key="4">
    <source>
        <dbReference type="ARBA" id="ARBA00022664"/>
    </source>
</evidence>
<dbReference type="AlphaFoldDB" id="A0A7H9AYI8"/>
<comment type="subcellular location">
    <subcellularLocation>
        <location evidence="1">Nucleus</location>
    </subcellularLocation>
</comment>
<feature type="compositionally biased region" description="Acidic residues" evidence="6">
    <location>
        <begin position="1"/>
        <end position="10"/>
    </location>
</feature>
<feature type="domain" description="Pre-mRNA polyadenylation factor Fip1" evidence="7">
    <location>
        <begin position="168"/>
        <end position="208"/>
    </location>
</feature>
<keyword evidence="4" id="KW-0507">mRNA processing</keyword>
<dbReference type="RefSeq" id="XP_037143198.1">
    <property type="nucleotide sequence ID" value="XM_037287303.1"/>
</dbReference>
<dbReference type="PANTHER" id="PTHR13484:SF0">
    <property type="entry name" value="PRE-MRNA 3'-END-PROCESSING FACTOR FIP1"/>
    <property type="match status" value="1"/>
</dbReference>
<dbReference type="EMBL" id="CP058605">
    <property type="protein sequence ID" value="QLG71470.1"/>
    <property type="molecule type" value="Genomic_DNA"/>
</dbReference>
<dbReference type="GO" id="GO:0005847">
    <property type="term" value="C:mRNA cleavage and polyadenylation specificity factor complex"/>
    <property type="evidence" value="ECO:0007669"/>
    <property type="project" value="TreeGrafter"/>
</dbReference>
<evidence type="ECO:0000256" key="6">
    <source>
        <dbReference type="SAM" id="MobiDB-lite"/>
    </source>
</evidence>
<dbReference type="InterPro" id="IPR007854">
    <property type="entry name" value="Fip1_dom"/>
</dbReference>
<evidence type="ECO:0000256" key="5">
    <source>
        <dbReference type="ARBA" id="ARBA00023242"/>
    </source>
</evidence>
<feature type="compositionally biased region" description="Basic and acidic residues" evidence="6">
    <location>
        <begin position="17"/>
        <end position="26"/>
    </location>
</feature>
<comment type="similarity">
    <text evidence="2">Belongs to the FIP1 family.</text>
</comment>
<gene>
    <name evidence="8" type="ORF">HG535_0B05120</name>
</gene>
<accession>A0A7H9AYI8</accession>
<proteinExistence type="inferred from homology"/>
<evidence type="ECO:0000313" key="8">
    <source>
        <dbReference type="EMBL" id="QLG71470.1"/>
    </source>
</evidence>
<dbReference type="KEGG" id="zmk:HG535_0B05120"/>
<keyword evidence="9" id="KW-1185">Reference proteome</keyword>
<keyword evidence="5" id="KW-0539">Nucleus</keyword>